<protein>
    <recommendedName>
        <fullName evidence="4">MARVEL domain-containing protein</fullName>
    </recommendedName>
</protein>
<feature type="transmembrane region" description="Helical" evidence="1">
    <location>
        <begin position="102"/>
        <end position="122"/>
    </location>
</feature>
<dbReference type="EMBL" id="CAXLJM020000046">
    <property type="protein sequence ID" value="CAL8110708.1"/>
    <property type="molecule type" value="Genomic_DNA"/>
</dbReference>
<feature type="transmembrane region" description="Helical" evidence="1">
    <location>
        <begin position="171"/>
        <end position="192"/>
    </location>
</feature>
<dbReference type="Proteomes" id="UP001642540">
    <property type="component" value="Unassembled WGS sequence"/>
</dbReference>
<keyword evidence="3" id="KW-1185">Reference proteome</keyword>
<organism evidence="2 3">
    <name type="scientific">Orchesella dallaii</name>
    <dbReference type="NCBI Taxonomy" id="48710"/>
    <lineage>
        <taxon>Eukaryota</taxon>
        <taxon>Metazoa</taxon>
        <taxon>Ecdysozoa</taxon>
        <taxon>Arthropoda</taxon>
        <taxon>Hexapoda</taxon>
        <taxon>Collembola</taxon>
        <taxon>Entomobryomorpha</taxon>
        <taxon>Entomobryoidea</taxon>
        <taxon>Orchesellidae</taxon>
        <taxon>Orchesellinae</taxon>
        <taxon>Orchesella</taxon>
    </lineage>
</organism>
<feature type="transmembrane region" description="Helical" evidence="1">
    <location>
        <begin position="142"/>
        <end position="159"/>
    </location>
</feature>
<feature type="transmembrane region" description="Helical" evidence="1">
    <location>
        <begin position="12"/>
        <end position="34"/>
    </location>
</feature>
<keyword evidence="1" id="KW-1133">Transmembrane helix</keyword>
<keyword evidence="1" id="KW-0472">Membrane</keyword>
<accession>A0ABP1QRZ4</accession>
<comment type="caution">
    <text evidence="2">The sequence shown here is derived from an EMBL/GenBank/DDBJ whole genome shotgun (WGS) entry which is preliminary data.</text>
</comment>
<evidence type="ECO:0000313" key="2">
    <source>
        <dbReference type="EMBL" id="CAL8110708.1"/>
    </source>
</evidence>
<proteinExistence type="predicted"/>
<evidence type="ECO:0000313" key="3">
    <source>
        <dbReference type="Proteomes" id="UP001642540"/>
    </source>
</evidence>
<reference evidence="2 3" key="1">
    <citation type="submission" date="2024-08" db="EMBL/GenBank/DDBJ databases">
        <authorList>
            <person name="Cucini C."/>
            <person name="Frati F."/>
        </authorList>
    </citation>
    <scope>NUCLEOTIDE SEQUENCE [LARGE SCALE GENOMIC DNA]</scope>
</reference>
<keyword evidence="1" id="KW-0812">Transmembrane</keyword>
<name>A0ABP1QRZ4_9HEXA</name>
<evidence type="ECO:0008006" key="4">
    <source>
        <dbReference type="Google" id="ProtNLM"/>
    </source>
</evidence>
<feature type="transmembrane region" description="Helical" evidence="1">
    <location>
        <begin position="70"/>
        <end position="90"/>
    </location>
</feature>
<sequence>MSHNLEYLLTKPGGLKIATIIFGVVAAVLSSHSYSNSPYTEFYSEEVERNNNSRRLPGTELELSNMTASLVFLGISIIYLVAHSLFYAICESRLNKFIDTSLHMAGALSLFAGAATLFYSAVNIKRNGCTAFQAFQTAPREYHMYLFGFVPFKSSMYGLDEMRCQYFSEKIVAGIFNVVNSILYALLSFVIFTTEIEEL</sequence>
<gene>
    <name evidence="2" type="ORF">ODALV1_LOCUS14412</name>
</gene>
<evidence type="ECO:0000256" key="1">
    <source>
        <dbReference type="SAM" id="Phobius"/>
    </source>
</evidence>